<feature type="domain" description="ABC transmembrane type-2" evidence="10">
    <location>
        <begin position="31"/>
        <end position="251"/>
    </location>
</feature>
<evidence type="ECO:0000256" key="2">
    <source>
        <dbReference type="ARBA" id="ARBA00007783"/>
    </source>
</evidence>
<dbReference type="PROSITE" id="PS51012">
    <property type="entry name" value="ABC_TM2"/>
    <property type="match status" value="1"/>
</dbReference>
<keyword evidence="7 9" id="KW-1133">Transmembrane helix</keyword>
<dbReference type="AlphaFoldDB" id="A0A9X2I4G5"/>
<evidence type="ECO:0000256" key="7">
    <source>
        <dbReference type="ARBA" id="ARBA00022989"/>
    </source>
</evidence>
<evidence type="ECO:0000256" key="9">
    <source>
        <dbReference type="RuleBase" id="RU361157"/>
    </source>
</evidence>
<keyword evidence="3 9" id="KW-0813">Transport</keyword>
<dbReference type="Proteomes" id="UP001139150">
    <property type="component" value="Unassembled WGS sequence"/>
</dbReference>
<dbReference type="InterPro" id="IPR047817">
    <property type="entry name" value="ABC2_TM_bact-type"/>
</dbReference>
<keyword evidence="8 9" id="KW-0472">Membrane</keyword>
<evidence type="ECO:0000256" key="1">
    <source>
        <dbReference type="ARBA" id="ARBA00004429"/>
    </source>
</evidence>
<dbReference type="GO" id="GO:0043190">
    <property type="term" value="C:ATP-binding cassette (ABC) transporter complex"/>
    <property type="evidence" value="ECO:0007669"/>
    <property type="project" value="InterPro"/>
</dbReference>
<accession>A0A9X2I4G5</accession>
<evidence type="ECO:0000256" key="3">
    <source>
        <dbReference type="ARBA" id="ARBA00022448"/>
    </source>
</evidence>
<proteinExistence type="inferred from homology"/>
<name>A0A9X2I4G5_9BACI</name>
<dbReference type="EMBL" id="JAKRYL010000012">
    <property type="protein sequence ID" value="MCL7748041.1"/>
    <property type="molecule type" value="Genomic_DNA"/>
</dbReference>
<evidence type="ECO:0000256" key="6">
    <source>
        <dbReference type="ARBA" id="ARBA00022692"/>
    </source>
</evidence>
<comment type="caution">
    <text evidence="9">Lacks conserved residue(s) required for the propagation of feature annotation.</text>
</comment>
<dbReference type="Pfam" id="PF01061">
    <property type="entry name" value="ABC2_membrane"/>
    <property type="match status" value="1"/>
</dbReference>
<feature type="transmembrane region" description="Helical" evidence="9">
    <location>
        <begin position="138"/>
        <end position="161"/>
    </location>
</feature>
<dbReference type="InterPro" id="IPR013525">
    <property type="entry name" value="ABC2_TM"/>
</dbReference>
<dbReference type="PANTHER" id="PTHR30413:SF8">
    <property type="entry name" value="TRANSPORT PERMEASE PROTEIN"/>
    <property type="match status" value="1"/>
</dbReference>
<sequence>MRSLVEIWENKDFIITLSKREIIAKYKQSLLGKLWIIAQPLGLMIVMTIVFSLFVRLPSEGLPYAPFLFVALLPFMYFNTTVNSSTSIINHYAGLIRQRNFFRPTLVIIKFLSETVNFSFALIGLVIVLLFYKMVPGIYAFYAIPILLIQMTLMLGLMFFLSATNAYVRDFGLIAPLALRMTRYLSPIMYSFHAVPIQYQPYLVLNPLTGIFDGYRQTILHNQPPDWSMLLYSLVFSVIVLIIGWVTFMKLEKNFADVV</sequence>
<evidence type="ECO:0000256" key="4">
    <source>
        <dbReference type="ARBA" id="ARBA00022475"/>
    </source>
</evidence>
<evidence type="ECO:0000313" key="12">
    <source>
        <dbReference type="Proteomes" id="UP001139150"/>
    </source>
</evidence>
<dbReference type="GO" id="GO:0140359">
    <property type="term" value="F:ABC-type transporter activity"/>
    <property type="evidence" value="ECO:0007669"/>
    <property type="project" value="InterPro"/>
</dbReference>
<feature type="transmembrane region" description="Helical" evidence="9">
    <location>
        <begin position="229"/>
        <end position="248"/>
    </location>
</feature>
<protein>
    <recommendedName>
        <fullName evidence="9">Transport permease protein</fullName>
    </recommendedName>
</protein>
<dbReference type="PRINTS" id="PR00164">
    <property type="entry name" value="ABC2TRNSPORT"/>
</dbReference>
<dbReference type="InterPro" id="IPR000412">
    <property type="entry name" value="ABC_2_transport"/>
</dbReference>
<comment type="caution">
    <text evidence="11">The sequence shown here is derived from an EMBL/GenBank/DDBJ whole genome shotgun (WGS) entry which is preliminary data.</text>
</comment>
<dbReference type="PANTHER" id="PTHR30413">
    <property type="entry name" value="INNER MEMBRANE TRANSPORT PERMEASE"/>
    <property type="match status" value="1"/>
</dbReference>
<comment type="similarity">
    <text evidence="2 9">Belongs to the ABC-2 integral membrane protein family.</text>
</comment>
<dbReference type="GO" id="GO:0015920">
    <property type="term" value="P:lipopolysaccharide transport"/>
    <property type="evidence" value="ECO:0007669"/>
    <property type="project" value="TreeGrafter"/>
</dbReference>
<gene>
    <name evidence="11" type="ORF">MF646_12995</name>
</gene>
<keyword evidence="6 9" id="KW-0812">Transmembrane</keyword>
<feature type="transmembrane region" description="Helical" evidence="9">
    <location>
        <begin position="107"/>
        <end position="132"/>
    </location>
</feature>
<evidence type="ECO:0000256" key="5">
    <source>
        <dbReference type="ARBA" id="ARBA00022519"/>
    </source>
</evidence>
<dbReference type="RefSeq" id="WP_250096934.1">
    <property type="nucleotide sequence ID" value="NZ_JAKRYL010000012.1"/>
</dbReference>
<evidence type="ECO:0000256" key="8">
    <source>
        <dbReference type="ARBA" id="ARBA00023136"/>
    </source>
</evidence>
<keyword evidence="5" id="KW-0997">Cell inner membrane</keyword>
<organism evidence="11 12">
    <name type="scientific">Halalkalibacter alkaliphilus</name>
    <dbReference type="NCBI Taxonomy" id="2917993"/>
    <lineage>
        <taxon>Bacteria</taxon>
        <taxon>Bacillati</taxon>
        <taxon>Bacillota</taxon>
        <taxon>Bacilli</taxon>
        <taxon>Bacillales</taxon>
        <taxon>Bacillaceae</taxon>
        <taxon>Halalkalibacter</taxon>
    </lineage>
</organism>
<evidence type="ECO:0000313" key="11">
    <source>
        <dbReference type="EMBL" id="MCL7748041.1"/>
    </source>
</evidence>
<evidence type="ECO:0000259" key="10">
    <source>
        <dbReference type="PROSITE" id="PS51012"/>
    </source>
</evidence>
<feature type="transmembrane region" description="Helical" evidence="9">
    <location>
        <begin position="61"/>
        <end position="78"/>
    </location>
</feature>
<reference evidence="11" key="1">
    <citation type="submission" date="2022-02" db="EMBL/GenBank/DDBJ databases">
        <title>Halalkalibacter sp. nov. isolated from Lonar Lake, India.</title>
        <authorList>
            <person name="Joshi A."/>
            <person name="Thite S."/>
            <person name="Lodha T."/>
        </authorList>
    </citation>
    <scope>NUCLEOTIDE SEQUENCE</scope>
    <source>
        <strain evidence="11">MEB205</strain>
    </source>
</reference>
<keyword evidence="4 9" id="KW-1003">Cell membrane</keyword>
<keyword evidence="12" id="KW-1185">Reference proteome</keyword>
<feature type="transmembrane region" description="Helical" evidence="9">
    <location>
        <begin position="34"/>
        <end position="55"/>
    </location>
</feature>
<comment type="subcellular location">
    <subcellularLocation>
        <location evidence="1">Cell inner membrane</location>
        <topology evidence="1">Multi-pass membrane protein</topology>
    </subcellularLocation>
    <subcellularLocation>
        <location evidence="9">Cell membrane</location>
        <topology evidence="9">Multi-pass membrane protein</topology>
    </subcellularLocation>
</comment>